<evidence type="ECO:0000256" key="3">
    <source>
        <dbReference type="ARBA" id="ARBA00022452"/>
    </source>
</evidence>
<keyword evidence="14" id="KW-0675">Receptor</keyword>
<keyword evidence="5" id="KW-0732">Signal</keyword>
<evidence type="ECO:0000256" key="4">
    <source>
        <dbReference type="ARBA" id="ARBA00022692"/>
    </source>
</evidence>
<dbReference type="Pfam" id="PF07715">
    <property type="entry name" value="Plug"/>
    <property type="match status" value="1"/>
</dbReference>
<protein>
    <submittedName>
        <fullName evidence="14">TonB-dependent receptor</fullName>
    </submittedName>
</protein>
<dbReference type="RefSeq" id="WP_136863745.1">
    <property type="nucleotide sequence ID" value="NZ_SWCJ01000009.1"/>
</dbReference>
<comment type="similarity">
    <text evidence="9 11">Belongs to the TonB-dependent receptor family.</text>
</comment>
<keyword evidence="3 9" id="KW-1134">Transmembrane beta strand</keyword>
<dbReference type="OrthoDB" id="176248at2"/>
<keyword evidence="4 9" id="KW-0812">Transmembrane</keyword>
<dbReference type="InterPro" id="IPR010917">
    <property type="entry name" value="TonB_rcpt_CS"/>
</dbReference>
<dbReference type="InterPro" id="IPR000531">
    <property type="entry name" value="Beta-barrel_TonB"/>
</dbReference>
<evidence type="ECO:0000259" key="13">
    <source>
        <dbReference type="Pfam" id="PF07715"/>
    </source>
</evidence>
<dbReference type="PANTHER" id="PTHR47234">
    <property type="match status" value="1"/>
</dbReference>
<reference evidence="14 15" key="1">
    <citation type="submission" date="2019-04" db="EMBL/GenBank/DDBJ databases">
        <authorList>
            <person name="Hwang J.C."/>
        </authorList>
    </citation>
    <scope>NUCLEOTIDE SEQUENCE [LARGE SCALE GENOMIC DNA]</scope>
    <source>
        <strain evidence="14 15">IMCC35002</strain>
    </source>
</reference>
<dbReference type="PROSITE" id="PS52016">
    <property type="entry name" value="TONB_DEPENDENT_REC_3"/>
    <property type="match status" value="1"/>
</dbReference>
<comment type="subcellular location">
    <subcellularLocation>
        <location evidence="1 9">Cell outer membrane</location>
        <topology evidence="1 9">Multi-pass membrane protein</topology>
    </subcellularLocation>
</comment>
<dbReference type="AlphaFoldDB" id="A0A4U1BP17"/>
<evidence type="ECO:0000256" key="10">
    <source>
        <dbReference type="PROSITE-ProRule" id="PRU10144"/>
    </source>
</evidence>
<keyword evidence="2 9" id="KW-0813">Transport</keyword>
<feature type="domain" description="TonB-dependent receptor-like beta-barrel" evidence="12">
    <location>
        <begin position="397"/>
        <end position="919"/>
    </location>
</feature>
<dbReference type="Gene3D" id="2.40.170.20">
    <property type="entry name" value="TonB-dependent receptor, beta-barrel domain"/>
    <property type="match status" value="1"/>
</dbReference>
<dbReference type="PANTHER" id="PTHR47234:SF2">
    <property type="entry name" value="TONB-DEPENDENT RECEPTOR"/>
    <property type="match status" value="1"/>
</dbReference>
<dbReference type="InterPro" id="IPR012910">
    <property type="entry name" value="Plug_dom"/>
</dbReference>
<dbReference type="Gene3D" id="2.170.130.10">
    <property type="entry name" value="TonB-dependent receptor, plug domain"/>
    <property type="match status" value="1"/>
</dbReference>
<keyword evidence="7 9" id="KW-0472">Membrane</keyword>
<gene>
    <name evidence="14" type="ORF">FCL42_12430</name>
</gene>
<evidence type="ECO:0000256" key="2">
    <source>
        <dbReference type="ARBA" id="ARBA00022448"/>
    </source>
</evidence>
<evidence type="ECO:0000313" key="15">
    <source>
        <dbReference type="Proteomes" id="UP000305675"/>
    </source>
</evidence>
<evidence type="ECO:0000256" key="6">
    <source>
        <dbReference type="ARBA" id="ARBA00023077"/>
    </source>
</evidence>
<evidence type="ECO:0000313" key="14">
    <source>
        <dbReference type="EMBL" id="TKB54196.1"/>
    </source>
</evidence>
<dbReference type="EMBL" id="SWCJ01000009">
    <property type="protein sequence ID" value="TKB54196.1"/>
    <property type="molecule type" value="Genomic_DNA"/>
</dbReference>
<dbReference type="PROSITE" id="PS01156">
    <property type="entry name" value="TONB_DEPENDENT_REC_2"/>
    <property type="match status" value="1"/>
</dbReference>
<dbReference type="Proteomes" id="UP000305675">
    <property type="component" value="Unassembled WGS sequence"/>
</dbReference>
<dbReference type="Pfam" id="PF00593">
    <property type="entry name" value="TonB_dep_Rec_b-barrel"/>
    <property type="match status" value="1"/>
</dbReference>
<dbReference type="SUPFAM" id="SSF56935">
    <property type="entry name" value="Porins"/>
    <property type="match status" value="1"/>
</dbReference>
<name>A0A4U1BP17_9GAMM</name>
<evidence type="ECO:0000256" key="1">
    <source>
        <dbReference type="ARBA" id="ARBA00004571"/>
    </source>
</evidence>
<evidence type="ECO:0000256" key="5">
    <source>
        <dbReference type="ARBA" id="ARBA00022729"/>
    </source>
</evidence>
<feature type="short sequence motif" description="TonB C-terminal box" evidence="10">
    <location>
        <begin position="936"/>
        <end position="953"/>
    </location>
</feature>
<evidence type="ECO:0000256" key="8">
    <source>
        <dbReference type="ARBA" id="ARBA00023237"/>
    </source>
</evidence>
<dbReference type="InterPro" id="IPR037066">
    <property type="entry name" value="Plug_dom_sf"/>
</dbReference>
<dbReference type="InterPro" id="IPR036942">
    <property type="entry name" value="Beta-barrel_TonB_sf"/>
</dbReference>
<accession>A0A4U1BP17</accession>
<dbReference type="GO" id="GO:0009279">
    <property type="term" value="C:cell outer membrane"/>
    <property type="evidence" value="ECO:0007669"/>
    <property type="project" value="UniProtKB-SubCell"/>
</dbReference>
<evidence type="ECO:0000256" key="7">
    <source>
        <dbReference type="ARBA" id="ARBA00023136"/>
    </source>
</evidence>
<dbReference type="InterPro" id="IPR039426">
    <property type="entry name" value="TonB-dep_rcpt-like"/>
</dbReference>
<evidence type="ECO:0000259" key="12">
    <source>
        <dbReference type="Pfam" id="PF00593"/>
    </source>
</evidence>
<evidence type="ECO:0000256" key="9">
    <source>
        <dbReference type="PROSITE-ProRule" id="PRU01360"/>
    </source>
</evidence>
<feature type="domain" description="TonB-dependent receptor plug" evidence="13">
    <location>
        <begin position="56"/>
        <end position="168"/>
    </location>
</feature>
<sequence length="953" mass="105369">MRMESTLSKSIKLALISAVGVTGMVGFGAVAQEQEAEEVERIEVTGSRIKRIGDLSPTPVTVVTGAQMADMGITNVADILNQLPSSTVGLSPETSNNFIFANGLNTTNLRGLGADRTLVLVNGRRFVAGSNGNSAVDLNTIPTAIVERIEVVTGGASAVYGSDAIAGVVNIITRKDIQGAEVDLSYIQPEQSGGEEMQASFTFGGDYLDGKLSSVFNVTYAEQKQLKATDRDFLSNPVGSIHNPDNVDGEDGLPARIQYEGRKPLSWINEAGTFFTSEGQFTFDENGNLKPFDYGEGLIPGPDYANNNGNYCGPSCEGYDPTNYSFIRTPLERWVLTFNNDYEINDDHKIVSEITYAKYDTHGESSPVFHTYDPANTVKADNAFLTAETKALLDRTGADEFTFYRIDTEFGNRKYEQERETLRFMLGLEGAINDNWEYSVYAQKGALEETTLWTGEIWDQRYHQAKDAIVDANGNIVCRDEAARAAGCVPLNLFGVNQASQEAIDWVQTSAGRSADTDQFSAGAFLSGSVYELPAGDLGVAFSIEYRKEEASTTPDQALIDGTIFGNTAVPSDGDYDVTEAAIEMSIPVFDGMFLADDLTFDLAYRWMDYSTAGKEDAWKLGVSWAPIADLRFRANKSKSVRAPNIGELFDPGGQTFASITDVCDVANIDQGPNENRKKNCTAAGYGNGWNPTDDWYQGSRPGSISGNPDLDAETSRDYTIGFVYTPSFIEDFSVTMDYWSFEITDAINYISVNTAVRYCYDSESLDNIYCGLFTRDSVTGNIIDFVERPVNSASFDVKGLDIETDYRFSLDSLGDFRIHLIATYLEKWEYNPTGFEADLQKDVGEYTDPRWKARFTVSWTYDELTIDALANYRHSAVASNDWQPENNNYNDIPSHTTWDFTGTYDVNQDWTLRFGVLNAFDKAPPRNPYVYDGDGLYDTQGRAFFLGTNYRF</sequence>
<comment type="caution">
    <text evidence="14">The sequence shown here is derived from an EMBL/GenBank/DDBJ whole genome shotgun (WGS) entry which is preliminary data.</text>
</comment>
<organism evidence="14 15">
    <name type="scientific">Ferrimonas aestuarii</name>
    <dbReference type="NCBI Taxonomy" id="2569539"/>
    <lineage>
        <taxon>Bacteria</taxon>
        <taxon>Pseudomonadati</taxon>
        <taxon>Pseudomonadota</taxon>
        <taxon>Gammaproteobacteria</taxon>
        <taxon>Alteromonadales</taxon>
        <taxon>Ferrimonadaceae</taxon>
        <taxon>Ferrimonas</taxon>
    </lineage>
</organism>
<keyword evidence="8 9" id="KW-0998">Cell outer membrane</keyword>
<keyword evidence="6 11" id="KW-0798">TonB box</keyword>
<proteinExistence type="inferred from homology"/>
<dbReference type="CDD" id="cd01347">
    <property type="entry name" value="ligand_gated_channel"/>
    <property type="match status" value="1"/>
</dbReference>
<evidence type="ECO:0000256" key="11">
    <source>
        <dbReference type="RuleBase" id="RU003357"/>
    </source>
</evidence>
<keyword evidence="15" id="KW-1185">Reference proteome</keyword>